<name>A0A3B7MPX8_9BACT</name>
<dbReference type="GO" id="GO:0005975">
    <property type="term" value="P:carbohydrate metabolic process"/>
    <property type="evidence" value="ECO:0007669"/>
    <property type="project" value="InterPro"/>
</dbReference>
<dbReference type="SUPFAM" id="SSF48208">
    <property type="entry name" value="Six-hairpin glycosidases"/>
    <property type="match status" value="1"/>
</dbReference>
<dbReference type="PROSITE" id="PS51318">
    <property type="entry name" value="TAT"/>
    <property type="match status" value="1"/>
</dbReference>
<evidence type="ECO:0000313" key="3">
    <source>
        <dbReference type="Proteomes" id="UP000263900"/>
    </source>
</evidence>
<accession>A0A3B7MPX8</accession>
<dbReference type="InterPro" id="IPR012341">
    <property type="entry name" value="6hp_glycosidase-like_sf"/>
</dbReference>
<organism evidence="2 3">
    <name type="scientific">Paraflavitalea soli</name>
    <dbReference type="NCBI Taxonomy" id="2315862"/>
    <lineage>
        <taxon>Bacteria</taxon>
        <taxon>Pseudomonadati</taxon>
        <taxon>Bacteroidota</taxon>
        <taxon>Chitinophagia</taxon>
        <taxon>Chitinophagales</taxon>
        <taxon>Chitinophagaceae</taxon>
        <taxon>Paraflavitalea</taxon>
    </lineage>
</organism>
<protein>
    <recommendedName>
        <fullName evidence="1">Alpha-L-rhamnosidase six-hairpin glycosidase domain-containing protein</fullName>
    </recommendedName>
</protein>
<feature type="domain" description="Alpha-L-rhamnosidase six-hairpin glycosidase" evidence="1">
    <location>
        <begin position="322"/>
        <end position="493"/>
    </location>
</feature>
<reference evidence="2 3" key="1">
    <citation type="submission" date="2018-09" db="EMBL/GenBank/DDBJ databases">
        <title>Genome sequencing of strain 6GH32-13.</title>
        <authorList>
            <person name="Weon H.-Y."/>
            <person name="Heo J."/>
            <person name="Kwon S.-W."/>
        </authorList>
    </citation>
    <scope>NUCLEOTIDE SEQUENCE [LARGE SCALE GENOMIC DNA]</scope>
    <source>
        <strain evidence="2 3">5GH32-13</strain>
    </source>
</reference>
<dbReference type="KEGG" id="pseg:D3H65_06350"/>
<dbReference type="EMBL" id="CP032157">
    <property type="protein sequence ID" value="AXY73625.1"/>
    <property type="molecule type" value="Genomic_DNA"/>
</dbReference>
<gene>
    <name evidence="2" type="ORF">D3H65_06350</name>
</gene>
<dbReference type="InterPro" id="IPR008928">
    <property type="entry name" value="6-hairpin_glycosidase_sf"/>
</dbReference>
<evidence type="ECO:0000313" key="2">
    <source>
        <dbReference type="EMBL" id="AXY73625.1"/>
    </source>
</evidence>
<dbReference type="InterPro" id="IPR035396">
    <property type="entry name" value="Bac_rhamnosid6H"/>
</dbReference>
<dbReference type="Gene3D" id="1.50.10.10">
    <property type="match status" value="1"/>
</dbReference>
<sequence>MHSRRHFIQQSSLAGLAFLAPAKWFPTREGQFTYVSPYFKLELAASAPQLLYFSTDSLGKGMLDTNPLLPQQPVNAHLYTSRIRKNKISYYTGANQQTAPAWEIQCDKKSFTLQTAWKEGSSIAAFDLSFSQRLNHCTLLGAMPGGQQVQFPCVLHFPGMGSFRIHCNQPDVTLAYDAYRFHGPNEKGEPYVRLSLAAASANHPHITYRFESITIFPDLPGIRQDARFDGFRRNYINIFQLNPRIRSLANNSASDACAFTMYLYAEMARKTPALTDQLTAMDLVRNSLEQYLAGMKAYGQVGYKGGYGWQSEFDSCDSAPSLIMSACYYILDTKDHTWASRHYEGIKAWAMAMIATDHNKDGLIEYGHSGNAGSWTGSFKRPANWWDTIGFGHDDAYSNILVYRATTLLATVAAQLNNKADEAFFNVFAGKLKAAFYPAFYNAATGVLAGWRSKDGQLHDYYFLFVNSMAVTYDLVDAEAGKRMMQVLLQKMKAVGYTRFDLGLPGNLVPIADADYTHHDPRWGYQRFQVYENGGATGCYAYFTIHALFKLGMRSEAEAILFPMLENYTQNHFQGPCAGSEMTRDWKTWSGECWGYEGFLVDNYLPFLAVHDREHAL</sequence>
<dbReference type="Proteomes" id="UP000263900">
    <property type="component" value="Chromosome"/>
</dbReference>
<proteinExistence type="predicted"/>
<dbReference type="OrthoDB" id="9806701at2"/>
<dbReference type="InterPro" id="IPR006311">
    <property type="entry name" value="TAT_signal"/>
</dbReference>
<dbReference type="Pfam" id="PF17389">
    <property type="entry name" value="Bac_rhamnosid6H"/>
    <property type="match status" value="1"/>
</dbReference>
<dbReference type="RefSeq" id="WP_119049461.1">
    <property type="nucleotide sequence ID" value="NZ_CP032157.1"/>
</dbReference>
<dbReference type="AlphaFoldDB" id="A0A3B7MPX8"/>
<evidence type="ECO:0000259" key="1">
    <source>
        <dbReference type="Pfam" id="PF17389"/>
    </source>
</evidence>
<keyword evidence="3" id="KW-1185">Reference proteome</keyword>